<dbReference type="RefSeq" id="WP_271275294.1">
    <property type="nucleotide sequence ID" value="NZ_BAABFD010000004.1"/>
</dbReference>
<gene>
    <name evidence="2" type="ORF">OUY24_04545</name>
</gene>
<feature type="chain" id="PRO_5045053516" description="Hemolysin type calcium-binding protein" evidence="1">
    <location>
        <begin position="24"/>
        <end position="258"/>
    </location>
</feature>
<keyword evidence="3" id="KW-1185">Reference proteome</keyword>
<dbReference type="Proteomes" id="UP001212498">
    <property type="component" value="Unassembled WGS sequence"/>
</dbReference>
<organism evidence="2 3">
    <name type="scientific">Nonomuraea ferruginea</name>
    <dbReference type="NCBI Taxonomy" id="46174"/>
    <lineage>
        <taxon>Bacteria</taxon>
        <taxon>Bacillati</taxon>
        <taxon>Actinomycetota</taxon>
        <taxon>Actinomycetes</taxon>
        <taxon>Streptosporangiales</taxon>
        <taxon>Streptosporangiaceae</taxon>
        <taxon>Nonomuraea</taxon>
    </lineage>
</organism>
<feature type="signal peptide" evidence="1">
    <location>
        <begin position="1"/>
        <end position="23"/>
    </location>
</feature>
<dbReference type="InterPro" id="IPR001343">
    <property type="entry name" value="Hemolysn_Ca-bd"/>
</dbReference>
<evidence type="ECO:0000313" key="2">
    <source>
        <dbReference type="EMBL" id="MDA0639878.1"/>
    </source>
</evidence>
<comment type="caution">
    <text evidence="2">The sequence shown here is derived from an EMBL/GenBank/DDBJ whole genome shotgun (WGS) entry which is preliminary data.</text>
</comment>
<evidence type="ECO:0008006" key="4">
    <source>
        <dbReference type="Google" id="ProtNLM"/>
    </source>
</evidence>
<dbReference type="SUPFAM" id="SSF51120">
    <property type="entry name" value="beta-Roll"/>
    <property type="match status" value="1"/>
</dbReference>
<keyword evidence="1" id="KW-0732">Signal</keyword>
<protein>
    <recommendedName>
        <fullName evidence="4">Hemolysin type calcium-binding protein</fullName>
    </recommendedName>
</protein>
<reference evidence="2 3" key="1">
    <citation type="submission" date="2022-11" db="EMBL/GenBank/DDBJ databases">
        <title>Nonomuraea corallina sp. nov., a new species of the genus Nonomuraea isolated from sea side sediment in Thai sea.</title>
        <authorList>
            <person name="Ngamcharungchit C."/>
            <person name="Matsumoto A."/>
            <person name="Suriyachadkun C."/>
            <person name="Panbangred W."/>
            <person name="Inahashi Y."/>
            <person name="Intra B."/>
        </authorList>
    </citation>
    <scope>NUCLEOTIDE SEQUENCE [LARGE SCALE GENOMIC DNA]</scope>
    <source>
        <strain evidence="2 3">DSM 43553</strain>
    </source>
</reference>
<accession>A0ABT4SRJ6</accession>
<dbReference type="Gene3D" id="2.150.10.10">
    <property type="entry name" value="Serralysin-like metalloprotease, C-terminal"/>
    <property type="match status" value="1"/>
</dbReference>
<dbReference type="Pfam" id="PF00353">
    <property type="entry name" value="HemolysinCabind"/>
    <property type="match status" value="1"/>
</dbReference>
<dbReference type="EMBL" id="JAPNUD010000007">
    <property type="protein sequence ID" value="MDA0639878.1"/>
    <property type="molecule type" value="Genomic_DNA"/>
</dbReference>
<dbReference type="InterPro" id="IPR011049">
    <property type="entry name" value="Serralysin-like_metalloprot_C"/>
</dbReference>
<evidence type="ECO:0000313" key="3">
    <source>
        <dbReference type="Proteomes" id="UP001212498"/>
    </source>
</evidence>
<name>A0ABT4SRJ6_9ACTN</name>
<evidence type="ECO:0000256" key="1">
    <source>
        <dbReference type="SAM" id="SignalP"/>
    </source>
</evidence>
<proteinExistence type="predicted"/>
<sequence>MNSIKRGVARVSLLGGLAAGVLAATPAAGNAVAGEPTVTRSGVTVTITAPNIARADNVTVQEVSGRLHVFGAVVAGTGCTTVSANEVNCGSGVTTVNAALGAGNDRFSSLVGVRGTVDGGTGGDVFLAGRGFRGTGLTYVGGGGADTVDYGSSGTPVKVSKNGAADDGRPGVDLDNVASDVETVRGTVGADTLIGHSGADTLIGDQGADTLDGKGGDDVIDARDVQGTKDTLVDCGTGTDQAFADQADAPVSCETVSK</sequence>